<keyword evidence="4" id="KW-1185">Reference proteome</keyword>
<dbReference type="Pfam" id="PF22926">
    <property type="entry name" value="C1-like_CT"/>
    <property type="match status" value="1"/>
</dbReference>
<dbReference type="OrthoDB" id="938199at2759"/>
<feature type="domain" description="DC1" evidence="2">
    <location>
        <begin position="544"/>
        <end position="587"/>
    </location>
</feature>
<sequence length="718" mass="81621">METDLESELISLISQLVNAADDDSADSGTDSDSELEEYRNVKFIRIITPLIQIISLVRSVDFDALPKKPESKLISLVAQAVSLFNSSSLPEPLSSLISLISRKISMPDSDLFFPIALRQTLGLEPAPRLVSLAREIVSLVIYLNSKKLIQLCPQRQVSIDKGGKIKVFREGDVKWRIRAKWNCFIGRWKKFKLIGGDNNNFTHFICGSCNGKYHQEYDKAPIQIKHPLHPKHSLQLVSLRFGSETRVCYCCDGYLHEVFYYCSACDYAINVSCVEKPLILARDFPKWHEHTLALFPTQASFPCSICALTHSACPFYVCPPCDFVIHQKCISLPRVIRISRHPHHRIFFTPSFTQEGHLSCGVCRRKMENDYGGYSCVKDGCSYAAHSRCATQSNVWDGIDLDGVPEEIEEEVEPFVRISDGVIRHFSHDRHLLRLDENKEKVYDETKLCQACVTPIYFGNFYSCVQCEFVLHETCANLSRKIYHPIHPHQLVLVPVGGYDHITCSACDRLIPAACFSYECGKEECNFHLHVQCATTSEPLVHGSHAHPLFLTTKPEVWGSCSVCSLKIKETFNCIECDDFSMCFQCATIPPKVRYKHDKHILTLSYGEDTSTTMTYWCEVCERKIDLNKWFYTCDQYCCVTLHIGCLIGRDLFMKPGSSLLFYGKQVDVLSNNHLMSRPICANCLNRSPHKIAFQCSGLIACSLKCFNYVRFLRMVSL</sequence>
<dbReference type="InterPro" id="IPR054483">
    <property type="entry name" value="DC1-like_CT"/>
</dbReference>
<feature type="domain" description="DC1" evidence="2">
    <location>
        <begin position="426"/>
        <end position="476"/>
    </location>
</feature>
<dbReference type="RefSeq" id="XP_018447426.2">
    <property type="nucleotide sequence ID" value="XM_018591924.2"/>
</dbReference>
<dbReference type="SUPFAM" id="SSF57889">
    <property type="entry name" value="Cysteine-rich domain"/>
    <property type="match status" value="4"/>
</dbReference>
<dbReference type="InterPro" id="IPR046349">
    <property type="entry name" value="C1-like_sf"/>
</dbReference>
<gene>
    <name evidence="5" type="primary">LOC108818960</name>
</gene>
<reference evidence="4" key="1">
    <citation type="journal article" date="2019" name="Database">
        <title>The radish genome database (RadishGD): an integrated information resource for radish genomics.</title>
        <authorList>
            <person name="Yu H.J."/>
            <person name="Baek S."/>
            <person name="Lee Y.J."/>
            <person name="Cho A."/>
            <person name="Mun J.H."/>
        </authorList>
    </citation>
    <scope>NUCLEOTIDE SEQUENCE [LARGE SCALE GENOMIC DNA]</scope>
    <source>
        <strain evidence="4">cv. WK10039</strain>
    </source>
</reference>
<accession>A0A6J0KIU6</accession>
<evidence type="ECO:0000259" key="2">
    <source>
        <dbReference type="Pfam" id="PF03107"/>
    </source>
</evidence>
<feature type="domain" description="DC1" evidence="2">
    <location>
        <begin position="485"/>
        <end position="534"/>
    </location>
</feature>
<evidence type="ECO:0000259" key="3">
    <source>
        <dbReference type="Pfam" id="PF22926"/>
    </source>
</evidence>
<reference evidence="5" key="2">
    <citation type="submission" date="2025-08" db="UniProtKB">
        <authorList>
            <consortium name="RefSeq"/>
        </authorList>
    </citation>
    <scope>IDENTIFICATION</scope>
    <source>
        <tissue evidence="5">Leaf</tissue>
    </source>
</reference>
<keyword evidence="1" id="KW-0677">Repeat</keyword>
<evidence type="ECO:0000313" key="4">
    <source>
        <dbReference type="Proteomes" id="UP000504610"/>
    </source>
</evidence>
<dbReference type="Proteomes" id="UP000504610">
    <property type="component" value="Chromosome 8"/>
</dbReference>
<feature type="domain" description="DC1-like C-terminal" evidence="3">
    <location>
        <begin position="667"/>
        <end position="707"/>
    </location>
</feature>
<evidence type="ECO:0000256" key="1">
    <source>
        <dbReference type="ARBA" id="ARBA00022737"/>
    </source>
</evidence>
<protein>
    <submittedName>
        <fullName evidence="5">Uncharacterized protein LOC108818960</fullName>
    </submittedName>
</protein>
<dbReference type="InterPro" id="IPR053192">
    <property type="entry name" value="Vacuole_Formation_Reg"/>
</dbReference>
<dbReference type="PANTHER" id="PTHR32410:SF153">
    <property type="entry name" value="CHP-RICH ZINC FINGER PROTEIN-LIKE-RELATED"/>
    <property type="match status" value="1"/>
</dbReference>
<feature type="domain" description="DC1" evidence="2">
    <location>
        <begin position="286"/>
        <end position="330"/>
    </location>
</feature>
<feature type="domain" description="DC1" evidence="2">
    <location>
        <begin position="227"/>
        <end position="274"/>
    </location>
</feature>
<dbReference type="GeneID" id="108818960"/>
<dbReference type="InterPro" id="IPR004146">
    <property type="entry name" value="DC1"/>
</dbReference>
<dbReference type="PANTHER" id="PTHR32410">
    <property type="entry name" value="CYSTEINE/HISTIDINE-RICH C1 DOMAIN FAMILY PROTEIN"/>
    <property type="match status" value="1"/>
</dbReference>
<feature type="domain" description="DC1" evidence="2">
    <location>
        <begin position="340"/>
        <end position="390"/>
    </location>
</feature>
<name>A0A6J0KIU6_RAPSA</name>
<dbReference type="KEGG" id="rsz:108818960"/>
<proteinExistence type="predicted"/>
<dbReference type="Pfam" id="PF03107">
    <property type="entry name" value="C1_2"/>
    <property type="match status" value="7"/>
</dbReference>
<organism evidence="4 5">
    <name type="scientific">Raphanus sativus</name>
    <name type="common">Radish</name>
    <name type="synonym">Raphanus raphanistrum var. sativus</name>
    <dbReference type="NCBI Taxonomy" id="3726"/>
    <lineage>
        <taxon>Eukaryota</taxon>
        <taxon>Viridiplantae</taxon>
        <taxon>Streptophyta</taxon>
        <taxon>Embryophyta</taxon>
        <taxon>Tracheophyta</taxon>
        <taxon>Spermatophyta</taxon>
        <taxon>Magnoliopsida</taxon>
        <taxon>eudicotyledons</taxon>
        <taxon>Gunneridae</taxon>
        <taxon>Pentapetalae</taxon>
        <taxon>rosids</taxon>
        <taxon>malvids</taxon>
        <taxon>Brassicales</taxon>
        <taxon>Brassicaceae</taxon>
        <taxon>Brassiceae</taxon>
        <taxon>Raphanus</taxon>
    </lineage>
</organism>
<evidence type="ECO:0000313" key="5">
    <source>
        <dbReference type="RefSeq" id="XP_018447426.2"/>
    </source>
</evidence>
<feature type="domain" description="DC1" evidence="2">
    <location>
        <begin position="596"/>
        <end position="646"/>
    </location>
</feature>
<dbReference type="AlphaFoldDB" id="A0A6J0KIU6"/>